<dbReference type="Proteomes" id="UP000179441">
    <property type="component" value="Unassembled WGS sequence"/>
</dbReference>
<evidence type="ECO:0000313" key="2">
    <source>
        <dbReference type="Proteomes" id="UP000179441"/>
    </source>
</evidence>
<accession>A0A1S1M8G4</accession>
<dbReference type="Gene3D" id="3.20.20.30">
    <property type="entry name" value="Luciferase-like domain"/>
    <property type="match status" value="1"/>
</dbReference>
<evidence type="ECO:0000313" key="1">
    <source>
        <dbReference type="EMBL" id="OHU78205.1"/>
    </source>
</evidence>
<organism evidence="1 2">
    <name type="scientific">Mycobacteroides chelonae</name>
    <name type="common">Mycobacterium chelonae</name>
    <dbReference type="NCBI Taxonomy" id="1774"/>
    <lineage>
        <taxon>Bacteria</taxon>
        <taxon>Bacillati</taxon>
        <taxon>Actinomycetota</taxon>
        <taxon>Actinomycetes</taxon>
        <taxon>Mycobacteriales</taxon>
        <taxon>Mycobacteriaceae</taxon>
        <taxon>Mycobacteroides</taxon>
    </lineage>
</organism>
<protein>
    <submittedName>
        <fullName evidence="1">Uncharacterized protein</fullName>
    </submittedName>
</protein>
<keyword evidence="2" id="KW-1185">Reference proteome</keyword>
<comment type="caution">
    <text evidence="1">The sequence shown here is derived from an EMBL/GenBank/DDBJ whole genome shotgun (WGS) entry which is preliminary data.</text>
</comment>
<dbReference type="AlphaFoldDB" id="A0A1S1M8G4"/>
<dbReference type="InterPro" id="IPR036661">
    <property type="entry name" value="Luciferase-like_sf"/>
</dbReference>
<proteinExistence type="predicted"/>
<dbReference type="EMBL" id="MLIS01000001">
    <property type="protein sequence ID" value="OHU78205.1"/>
    <property type="molecule type" value="Genomic_DNA"/>
</dbReference>
<name>A0A1S1M8G4_MYCCH</name>
<gene>
    <name evidence="1" type="ORF">BKG84_07190</name>
</gene>
<sequence length="135" mass="14489">MGGASDAALRRAARFGAAWHPTLPTLEALADGKRCLAELAEARGRERPAIAPRITLNITEKTVAAENRPLGIGTVAQIREDLCRLEELGVGSVVVDPVKHRIIYDKLTLPGVGRSPAQQDGTELATIEQFAKEIL</sequence>
<dbReference type="GO" id="GO:0016705">
    <property type="term" value="F:oxidoreductase activity, acting on paired donors, with incorporation or reduction of molecular oxygen"/>
    <property type="evidence" value="ECO:0007669"/>
    <property type="project" value="InterPro"/>
</dbReference>
<dbReference type="SUPFAM" id="SSF51679">
    <property type="entry name" value="Bacterial luciferase-like"/>
    <property type="match status" value="1"/>
</dbReference>
<reference evidence="1 2" key="1">
    <citation type="submission" date="2016-10" db="EMBL/GenBank/DDBJ databases">
        <title>Evaluation of Human, Veterinary and Environmental Mycobacterium chelonae Isolates by Core Genome Phylogenomic Analysis, Targeted Gene Comparison, and Anti-microbial Susceptibility Patterns: A Tale of Mistaken Identities.</title>
        <authorList>
            <person name="Fogelson S.B."/>
            <person name="Camus A.C."/>
            <person name="Lorenz W."/>
            <person name="Vasireddy R."/>
            <person name="Vasireddy S."/>
            <person name="Smith T."/>
            <person name="Brown-Elliott B.A."/>
            <person name="Wallace R.J.Jr."/>
            <person name="Hasan N.A."/>
            <person name="Reischl U."/>
            <person name="Sanchez S."/>
        </authorList>
    </citation>
    <scope>NUCLEOTIDE SEQUENCE [LARGE SCALE GENOMIC DNA]</scope>
    <source>
        <strain evidence="1 2">15518</strain>
    </source>
</reference>